<dbReference type="RefSeq" id="WP_219039137.1">
    <property type="nucleotide sequence ID" value="NZ_JAHWDF010000003.1"/>
</dbReference>
<dbReference type="InterPro" id="IPR003838">
    <property type="entry name" value="ABC3_permease_C"/>
</dbReference>
<dbReference type="InterPro" id="IPR051447">
    <property type="entry name" value="Lipoprotein-release_system"/>
</dbReference>
<evidence type="ECO:0000313" key="10">
    <source>
        <dbReference type="EMBL" id="MBW2960847.1"/>
    </source>
</evidence>
<protein>
    <submittedName>
        <fullName evidence="10">ABC transporter permease</fullName>
    </submittedName>
</protein>
<evidence type="ECO:0000256" key="4">
    <source>
        <dbReference type="ARBA" id="ARBA00022692"/>
    </source>
</evidence>
<keyword evidence="11" id="KW-1185">Reference proteome</keyword>
<gene>
    <name evidence="10" type="ORF">KW502_03420</name>
</gene>
<keyword evidence="5 7" id="KW-1133">Transmembrane helix</keyword>
<feature type="transmembrane region" description="Helical" evidence="7">
    <location>
        <begin position="377"/>
        <end position="400"/>
    </location>
</feature>
<keyword evidence="4 7" id="KW-0812">Transmembrane</keyword>
<keyword evidence="3" id="KW-1003">Cell membrane</keyword>
<name>A0ABS6VZ39_9FLAO</name>
<evidence type="ECO:0000256" key="6">
    <source>
        <dbReference type="ARBA" id="ARBA00023136"/>
    </source>
</evidence>
<feature type="domain" description="MacB-like periplasmic core" evidence="9">
    <location>
        <begin position="28"/>
        <end position="232"/>
    </location>
</feature>
<evidence type="ECO:0000259" key="8">
    <source>
        <dbReference type="Pfam" id="PF02687"/>
    </source>
</evidence>
<evidence type="ECO:0000313" key="11">
    <source>
        <dbReference type="Proteomes" id="UP000719267"/>
    </source>
</evidence>
<feature type="transmembrane region" description="Helical" evidence="7">
    <location>
        <begin position="21"/>
        <end position="45"/>
    </location>
</feature>
<dbReference type="EMBL" id="JAHWDF010000003">
    <property type="protein sequence ID" value="MBW2960847.1"/>
    <property type="molecule type" value="Genomic_DNA"/>
</dbReference>
<dbReference type="Pfam" id="PF02687">
    <property type="entry name" value="FtsX"/>
    <property type="match status" value="1"/>
</dbReference>
<feature type="transmembrane region" description="Helical" evidence="7">
    <location>
        <begin position="324"/>
        <end position="350"/>
    </location>
</feature>
<comment type="caution">
    <text evidence="10">The sequence shown here is derived from an EMBL/GenBank/DDBJ whole genome shotgun (WGS) entry which is preliminary data.</text>
</comment>
<evidence type="ECO:0000256" key="3">
    <source>
        <dbReference type="ARBA" id="ARBA00022475"/>
    </source>
</evidence>
<feature type="transmembrane region" description="Helical" evidence="7">
    <location>
        <begin position="278"/>
        <end position="303"/>
    </location>
</feature>
<evidence type="ECO:0000256" key="5">
    <source>
        <dbReference type="ARBA" id="ARBA00022989"/>
    </source>
</evidence>
<sequence>MNFEYFISKRLISAKDYKSSISAPIIKIAVTAIAVGVIMMLIAVATGVGLEQKIRDKIAAFNGHIIINNLNNNNSQETQKPISTDQDFYPEFNAVEGINHIQGVATKYGIIRTETDFEGIIVKGVGTDYRWDYLQEYLIEGELPTYQKEGYSTQILISQYLSKRLKFKVGDKVIVYFMNDENSDRPRLVAFEVSGIFNSGFQEFDETFLIADLNQLRRLNKWDKNEVGNFEVFVDDFQEIDQKGGEVYENIGSFLDAKTIRQAYPSIFEWVSLFDFNIALIIGIMIIVSGINMITALLVLILERTQMIGMLKAIGSTDWSIRKIFLFNAAYLIIKGLLYGNVIGLGILLLQKYFKIIPLNPETYYVTEAPVYLSWEFITLINVGTLALCMFMLLIPSYIITKITPAKSIRFE</sequence>
<evidence type="ECO:0000256" key="2">
    <source>
        <dbReference type="ARBA" id="ARBA00005236"/>
    </source>
</evidence>
<evidence type="ECO:0000259" key="9">
    <source>
        <dbReference type="Pfam" id="PF12704"/>
    </source>
</evidence>
<proteinExistence type="inferred from homology"/>
<dbReference type="Proteomes" id="UP000719267">
    <property type="component" value="Unassembled WGS sequence"/>
</dbReference>
<evidence type="ECO:0000256" key="7">
    <source>
        <dbReference type="SAM" id="Phobius"/>
    </source>
</evidence>
<accession>A0ABS6VZ39</accession>
<dbReference type="PANTHER" id="PTHR30489">
    <property type="entry name" value="LIPOPROTEIN-RELEASING SYSTEM TRANSMEMBRANE PROTEIN LOLE"/>
    <property type="match status" value="1"/>
</dbReference>
<reference evidence="10 11" key="1">
    <citation type="submission" date="2021-07" db="EMBL/GenBank/DDBJ databases">
        <title>Mesonia aestuariivivens sp. nov., isolated from a tidal flat.</title>
        <authorList>
            <person name="Kim Y.-O."/>
            <person name="Yoon J.-H."/>
        </authorList>
    </citation>
    <scope>NUCLEOTIDE SEQUENCE [LARGE SCALE GENOMIC DNA]</scope>
    <source>
        <strain evidence="10 11">JHPTF-M18</strain>
    </source>
</reference>
<feature type="domain" description="ABC3 transporter permease C-terminal" evidence="8">
    <location>
        <begin position="280"/>
        <end position="405"/>
    </location>
</feature>
<comment type="similarity">
    <text evidence="2">Belongs to the ABC-4 integral membrane protein family. LolC/E subfamily.</text>
</comment>
<evidence type="ECO:0000256" key="1">
    <source>
        <dbReference type="ARBA" id="ARBA00004651"/>
    </source>
</evidence>
<organism evidence="10 11">
    <name type="scientific">Mesonia aestuariivivens</name>
    <dbReference type="NCBI Taxonomy" id="2796128"/>
    <lineage>
        <taxon>Bacteria</taxon>
        <taxon>Pseudomonadati</taxon>
        <taxon>Bacteroidota</taxon>
        <taxon>Flavobacteriia</taxon>
        <taxon>Flavobacteriales</taxon>
        <taxon>Flavobacteriaceae</taxon>
        <taxon>Mesonia</taxon>
    </lineage>
</organism>
<dbReference type="Pfam" id="PF12704">
    <property type="entry name" value="MacB_PCD"/>
    <property type="match status" value="1"/>
</dbReference>
<dbReference type="InterPro" id="IPR025857">
    <property type="entry name" value="MacB_PCD"/>
</dbReference>
<comment type="subcellular location">
    <subcellularLocation>
        <location evidence="1">Cell membrane</location>
        <topology evidence="1">Multi-pass membrane protein</topology>
    </subcellularLocation>
</comment>
<keyword evidence="6 7" id="KW-0472">Membrane</keyword>
<dbReference type="PANTHER" id="PTHR30489:SF0">
    <property type="entry name" value="LIPOPROTEIN-RELEASING SYSTEM TRANSMEMBRANE PROTEIN LOLE"/>
    <property type="match status" value="1"/>
</dbReference>